<keyword evidence="5" id="KW-1185">Reference proteome</keyword>
<sequence length="492" mass="54135">MAPRINQRRGSSGNESKLCHIKYILISALLVLILFLARLNYQLMTRLGQDANAATAVTSNAVVEGEPGAAHGKLNSLRKEVSELKEKVDTMKKLVGKADDTPQSKPAALADPSKLSGSINSHGELERITCTASQGSAQMERSNQRFNEWWSHSACPDQAWMDSIHSVFHDAMQSTNLDASLLTANDKSKPFLVLDIGCNKGYTSSDFFDALSPGTGMNPKNLVRAIREIAKEDNTKFDRDGGVCNDADKPLNTDTTSVREMEVHCFEPSPATYNMLTRAHAKLMPKGDERAKWHIHNLGVHEVNGKMAWHEACGTAVGDELCTIVPEGTKNSISVPVVTVDSFLEDTYKSGKQMPLVHMLKVDAEGLDPAVLTGSTKLLTQNRAMMVMFEFNPGLGEGEHPHGMWGKKGNPHRDLLDVTTWLDTLGYDCYLDTRVPKGNEVGKVPDAPALYRITGDCLTMEPRVRGWSNVVCASRKWGTVAWELRRLATMVE</sequence>
<dbReference type="Proteomes" id="UP001516023">
    <property type="component" value="Unassembled WGS sequence"/>
</dbReference>
<keyword evidence="2" id="KW-1133">Transmembrane helix</keyword>
<feature type="region of interest" description="Disordered" evidence="1">
    <location>
        <begin position="96"/>
        <end position="116"/>
    </location>
</feature>
<evidence type="ECO:0000259" key="3">
    <source>
        <dbReference type="Pfam" id="PF05050"/>
    </source>
</evidence>
<feature type="domain" description="Methyltransferase FkbM" evidence="3">
    <location>
        <begin position="263"/>
        <end position="428"/>
    </location>
</feature>
<evidence type="ECO:0000313" key="4">
    <source>
        <dbReference type="EMBL" id="KAL3791733.1"/>
    </source>
</evidence>
<keyword evidence="2" id="KW-0472">Membrane</keyword>
<keyword evidence="2" id="KW-0812">Transmembrane</keyword>
<dbReference type="InterPro" id="IPR052514">
    <property type="entry name" value="SAM-dependent_MTase"/>
</dbReference>
<dbReference type="NCBIfam" id="TIGR01444">
    <property type="entry name" value="fkbM_fam"/>
    <property type="match status" value="1"/>
</dbReference>
<dbReference type="Gene3D" id="3.40.50.150">
    <property type="entry name" value="Vaccinia Virus protein VP39"/>
    <property type="match status" value="1"/>
</dbReference>
<dbReference type="SUPFAM" id="SSF53335">
    <property type="entry name" value="S-adenosyl-L-methionine-dependent methyltransferases"/>
    <property type="match status" value="1"/>
</dbReference>
<proteinExistence type="predicted"/>
<evidence type="ECO:0000313" key="5">
    <source>
        <dbReference type="Proteomes" id="UP001516023"/>
    </source>
</evidence>
<dbReference type="InterPro" id="IPR029063">
    <property type="entry name" value="SAM-dependent_MTases_sf"/>
</dbReference>
<dbReference type="InterPro" id="IPR006342">
    <property type="entry name" value="FkbM_mtfrase"/>
</dbReference>
<accession>A0ABD3PV25</accession>
<evidence type="ECO:0000256" key="1">
    <source>
        <dbReference type="SAM" id="MobiDB-lite"/>
    </source>
</evidence>
<name>A0ABD3PV25_9STRA</name>
<dbReference type="AlphaFoldDB" id="A0ABD3PV25"/>
<reference evidence="4 5" key="1">
    <citation type="journal article" date="2020" name="G3 (Bethesda)">
        <title>Improved Reference Genome for Cyclotella cryptica CCMP332, a Model for Cell Wall Morphogenesis, Salinity Adaptation, and Lipid Production in Diatoms (Bacillariophyta).</title>
        <authorList>
            <person name="Roberts W.R."/>
            <person name="Downey K.M."/>
            <person name="Ruck E.C."/>
            <person name="Traller J.C."/>
            <person name="Alverson A.J."/>
        </authorList>
    </citation>
    <scope>NUCLEOTIDE SEQUENCE [LARGE SCALE GENOMIC DNA]</scope>
    <source>
        <strain evidence="4 5">CCMP332</strain>
    </source>
</reference>
<feature type="transmembrane region" description="Helical" evidence="2">
    <location>
        <begin position="21"/>
        <end position="41"/>
    </location>
</feature>
<evidence type="ECO:0000256" key="2">
    <source>
        <dbReference type="SAM" id="Phobius"/>
    </source>
</evidence>
<dbReference type="EMBL" id="JABMIG020000110">
    <property type="protein sequence ID" value="KAL3791733.1"/>
    <property type="molecule type" value="Genomic_DNA"/>
</dbReference>
<comment type="caution">
    <text evidence="4">The sequence shown here is derived from an EMBL/GenBank/DDBJ whole genome shotgun (WGS) entry which is preliminary data.</text>
</comment>
<gene>
    <name evidence="4" type="ORF">HJC23_007500</name>
</gene>
<protein>
    <recommendedName>
        <fullName evidence="3">Methyltransferase FkbM domain-containing protein</fullName>
    </recommendedName>
</protein>
<dbReference type="PANTHER" id="PTHR34203">
    <property type="entry name" value="METHYLTRANSFERASE, FKBM FAMILY PROTEIN"/>
    <property type="match status" value="1"/>
</dbReference>
<organism evidence="4 5">
    <name type="scientific">Cyclotella cryptica</name>
    <dbReference type="NCBI Taxonomy" id="29204"/>
    <lineage>
        <taxon>Eukaryota</taxon>
        <taxon>Sar</taxon>
        <taxon>Stramenopiles</taxon>
        <taxon>Ochrophyta</taxon>
        <taxon>Bacillariophyta</taxon>
        <taxon>Coscinodiscophyceae</taxon>
        <taxon>Thalassiosirophycidae</taxon>
        <taxon>Stephanodiscales</taxon>
        <taxon>Stephanodiscaceae</taxon>
        <taxon>Cyclotella</taxon>
    </lineage>
</organism>
<dbReference type="Pfam" id="PF05050">
    <property type="entry name" value="Methyltransf_21"/>
    <property type="match status" value="1"/>
</dbReference>
<dbReference type="PANTHER" id="PTHR34203:SF15">
    <property type="entry name" value="SLL1173 PROTEIN"/>
    <property type="match status" value="1"/>
</dbReference>